<evidence type="ECO:0008006" key="4">
    <source>
        <dbReference type="Google" id="ProtNLM"/>
    </source>
</evidence>
<evidence type="ECO:0000313" key="2">
    <source>
        <dbReference type="EMBL" id="GBN10584.1"/>
    </source>
</evidence>
<keyword evidence="3" id="KW-1185">Reference proteome</keyword>
<name>A0A4Y2L7X2_ARAVE</name>
<comment type="caution">
    <text evidence="2">The sequence shown here is derived from an EMBL/GenBank/DDBJ whole genome shotgun (WGS) entry which is preliminary data.</text>
</comment>
<reference evidence="2 3" key="1">
    <citation type="journal article" date="2019" name="Sci. Rep.">
        <title>Orb-weaving spider Araneus ventricosus genome elucidates the spidroin gene catalogue.</title>
        <authorList>
            <person name="Kono N."/>
            <person name="Nakamura H."/>
            <person name="Ohtoshi R."/>
            <person name="Moran D.A.P."/>
            <person name="Shinohara A."/>
            <person name="Yoshida Y."/>
            <person name="Fujiwara M."/>
            <person name="Mori M."/>
            <person name="Tomita M."/>
            <person name="Arakawa K."/>
        </authorList>
    </citation>
    <scope>NUCLEOTIDE SEQUENCE [LARGE SCALE GENOMIC DNA]</scope>
</reference>
<dbReference type="OrthoDB" id="8061334at2759"/>
<sequence length="122" mass="14573">METGSDVHDHIRNFFDFIDKLQDLDIVTDEDLTSVMLLYSLPVNFETFRVAIETRDVLPKLDTLQIKIIYEWQSRADQFLSKDDGAYTAKFENQFRNQRFKAKTKPKETFDERKRKTPKPHR</sequence>
<dbReference type="Proteomes" id="UP000499080">
    <property type="component" value="Unassembled WGS sequence"/>
</dbReference>
<feature type="region of interest" description="Disordered" evidence="1">
    <location>
        <begin position="101"/>
        <end position="122"/>
    </location>
</feature>
<evidence type="ECO:0000256" key="1">
    <source>
        <dbReference type="SAM" id="MobiDB-lite"/>
    </source>
</evidence>
<dbReference type="EMBL" id="BGPR01005481">
    <property type="protein sequence ID" value="GBN10584.1"/>
    <property type="molecule type" value="Genomic_DNA"/>
</dbReference>
<organism evidence="2 3">
    <name type="scientific">Araneus ventricosus</name>
    <name type="common">Orbweaver spider</name>
    <name type="synonym">Epeira ventricosa</name>
    <dbReference type="NCBI Taxonomy" id="182803"/>
    <lineage>
        <taxon>Eukaryota</taxon>
        <taxon>Metazoa</taxon>
        <taxon>Ecdysozoa</taxon>
        <taxon>Arthropoda</taxon>
        <taxon>Chelicerata</taxon>
        <taxon>Arachnida</taxon>
        <taxon>Araneae</taxon>
        <taxon>Araneomorphae</taxon>
        <taxon>Entelegynae</taxon>
        <taxon>Araneoidea</taxon>
        <taxon>Araneidae</taxon>
        <taxon>Araneus</taxon>
    </lineage>
</organism>
<accession>A0A4Y2L7X2</accession>
<protein>
    <recommendedName>
        <fullName evidence="4">Retrovirus-related Pol polyprotein from transposon TNT 1-94</fullName>
    </recommendedName>
</protein>
<gene>
    <name evidence="2" type="ORF">AVEN_211949_1</name>
</gene>
<evidence type="ECO:0000313" key="3">
    <source>
        <dbReference type="Proteomes" id="UP000499080"/>
    </source>
</evidence>
<dbReference type="AlphaFoldDB" id="A0A4Y2L7X2"/>
<dbReference type="Pfam" id="PF14223">
    <property type="entry name" value="Retrotran_gag_2"/>
    <property type="match status" value="1"/>
</dbReference>
<proteinExistence type="predicted"/>
<feature type="compositionally biased region" description="Basic and acidic residues" evidence="1">
    <location>
        <begin position="105"/>
        <end position="114"/>
    </location>
</feature>